<dbReference type="AlphaFoldDB" id="A0A511UM43"/>
<dbReference type="Pfam" id="PF06048">
    <property type="entry name" value="DUF927"/>
    <property type="match status" value="1"/>
</dbReference>
<dbReference type="Proteomes" id="UP000321303">
    <property type="component" value="Unassembled WGS sequence"/>
</dbReference>
<gene>
    <name evidence="2" type="ORF">HVA01_13410</name>
</gene>
<evidence type="ECO:0000313" key="2">
    <source>
        <dbReference type="EMBL" id="GEN27695.1"/>
    </source>
</evidence>
<comment type="caution">
    <text evidence="2">The sequence shown here is derived from an EMBL/GenBank/DDBJ whole genome shotgun (WGS) entry which is preliminary data.</text>
</comment>
<keyword evidence="3" id="KW-1185">Reference proteome</keyword>
<dbReference type="EMBL" id="BJXV01000006">
    <property type="protein sequence ID" value="GEN27695.1"/>
    <property type="molecule type" value="Genomic_DNA"/>
</dbReference>
<accession>A0A511UM43</accession>
<proteinExistence type="predicted"/>
<feature type="domain" description="DUF927" evidence="1">
    <location>
        <begin position="48"/>
        <end position="317"/>
    </location>
</feature>
<evidence type="ECO:0000313" key="3">
    <source>
        <dbReference type="Proteomes" id="UP000321303"/>
    </source>
</evidence>
<reference evidence="2 3" key="1">
    <citation type="submission" date="2019-07" db="EMBL/GenBank/DDBJ databases">
        <title>Whole genome shotgun sequence of Halomonas variabilis NBRC 102410.</title>
        <authorList>
            <person name="Hosoyama A."/>
            <person name="Uohara A."/>
            <person name="Ohji S."/>
            <person name="Ichikawa N."/>
        </authorList>
    </citation>
    <scope>NUCLEOTIDE SEQUENCE [LARGE SCALE GENOMIC DNA]</scope>
    <source>
        <strain evidence="2 3">NBRC 102410</strain>
    </source>
</reference>
<protein>
    <recommendedName>
        <fullName evidence="1">DUF927 domain-containing protein</fullName>
    </recommendedName>
</protein>
<dbReference type="InterPro" id="IPR009270">
    <property type="entry name" value="DUF927"/>
</dbReference>
<dbReference type="OrthoDB" id="784829at2"/>
<dbReference type="RefSeq" id="WP_146874191.1">
    <property type="nucleotide sequence ID" value="NZ_BJXV01000006.1"/>
</dbReference>
<evidence type="ECO:0000259" key="1">
    <source>
        <dbReference type="Pfam" id="PF06048"/>
    </source>
</evidence>
<sequence>MSEQTTREQQAHLALVGKPTAPKIDTLERPSYAVYEGPTMVEGKQYRAGTWYHGIKHTNSDEAGQPFDLWLCAPLYVKAETINSDDGSVGRLLRFKHRGHAIEYVMPMEALAGKGEEVLKALLRQGLEVDYHQRRYVPAYIASYHGLTRILATTTKPGWHERSGAFVLPSRVLGGEDVRYQDSGKGALLFSERGTLEGWKSELAYYCQGNPVLILSVCCALAGPLLSKVGVNGGGVHLVGDSSSGKSLAQALAATVWGDPSRFAASWDMSRGGIEIEASSRNDTVLILDEIKRADPKRVQEMAYAIANGTGKGTMTREREGRPKLYWRVLALSSGERSLTEHAAISGNAAHAGAELRMVDVNAGTRTYRAFDDVHGMSGATFHRRLTTATAHHFGMIGPAFVEQVLKEADPDYFYRRFAEVREGFNSEGPQAGRVADRFAIIGLAGELATTYGILPWEEGTAANASRQLFREWIARVGDGNAEDRQILSALSDFIAMHGDSRFSNIAAELPNSNIKHRAGYFEIEDGKRLYLFNRASLTEAAAGYGRDRVIRTLETYNVLAKTDSGRRQKNYRLPGGGSTRFFVIDPDKLDAERGGE</sequence>
<organism evidence="2 3">
    <name type="scientific">Halovibrio variabilis</name>
    <dbReference type="NCBI Taxonomy" id="31910"/>
    <lineage>
        <taxon>Bacteria</taxon>
        <taxon>Pseudomonadati</taxon>
        <taxon>Pseudomonadota</taxon>
        <taxon>Gammaproteobacteria</taxon>
        <taxon>Oceanospirillales</taxon>
        <taxon>Halomonadaceae</taxon>
        <taxon>Halovibrio</taxon>
    </lineage>
</organism>
<name>A0A511UM43_9GAMM</name>